<reference evidence="2 3" key="1">
    <citation type="submission" date="2021-01" db="EMBL/GenBank/DDBJ databases">
        <title>Whole genome shotgun sequence of Actinoplanes deccanensis NBRC 13994.</title>
        <authorList>
            <person name="Komaki H."/>
            <person name="Tamura T."/>
        </authorList>
    </citation>
    <scope>NUCLEOTIDE SEQUENCE [LARGE SCALE GENOMIC DNA]</scope>
    <source>
        <strain evidence="2 3">NBRC 13994</strain>
    </source>
</reference>
<keyword evidence="3" id="KW-1185">Reference proteome</keyword>
<dbReference type="EMBL" id="BOMI01000008">
    <property type="protein sequence ID" value="GID71967.1"/>
    <property type="molecule type" value="Genomic_DNA"/>
</dbReference>
<dbReference type="Proteomes" id="UP000609879">
    <property type="component" value="Unassembled WGS sequence"/>
</dbReference>
<organism evidence="2 3">
    <name type="scientific">Paractinoplanes deccanensis</name>
    <dbReference type="NCBI Taxonomy" id="113561"/>
    <lineage>
        <taxon>Bacteria</taxon>
        <taxon>Bacillati</taxon>
        <taxon>Actinomycetota</taxon>
        <taxon>Actinomycetes</taxon>
        <taxon>Micromonosporales</taxon>
        <taxon>Micromonosporaceae</taxon>
        <taxon>Paractinoplanes</taxon>
    </lineage>
</organism>
<comment type="caution">
    <text evidence="2">The sequence shown here is derived from an EMBL/GenBank/DDBJ whole genome shotgun (WGS) entry which is preliminary data.</text>
</comment>
<protein>
    <submittedName>
        <fullName evidence="2">Uncharacterized protein</fullName>
    </submittedName>
</protein>
<feature type="compositionally biased region" description="Basic and acidic residues" evidence="1">
    <location>
        <begin position="10"/>
        <end position="33"/>
    </location>
</feature>
<sequence>MPERTAASLEDPHRTDGTRDRIGPEEAEKRGTDAIRPAGEQLTASGELRRRLWIVRRSGGKLWDR</sequence>
<evidence type="ECO:0000256" key="1">
    <source>
        <dbReference type="SAM" id="MobiDB-lite"/>
    </source>
</evidence>
<feature type="region of interest" description="Disordered" evidence="1">
    <location>
        <begin position="1"/>
        <end position="42"/>
    </location>
</feature>
<gene>
    <name evidence="2" type="ORF">Ade02nite_06080</name>
</gene>
<evidence type="ECO:0000313" key="2">
    <source>
        <dbReference type="EMBL" id="GID71967.1"/>
    </source>
</evidence>
<proteinExistence type="predicted"/>
<name>A0ABQ3XW52_9ACTN</name>
<evidence type="ECO:0000313" key="3">
    <source>
        <dbReference type="Proteomes" id="UP000609879"/>
    </source>
</evidence>
<accession>A0ABQ3XW52</accession>